<sequence length="122" mass="13459">MTVRARSLNPRDQHSWGWMTTGYVGGICVMPEGGCRQLVPPQSHRCCTGHRAISSRGAPISSALQVLGTVPLLLVLWMARSDSTLRVRCGWPRQYSLGLARQLHISMSLMMGGGFWAQLIHT</sequence>
<dbReference type="AlphaFoldDB" id="A0A0A8XPJ7"/>
<name>A0A0A8XPJ7_ARUDO</name>
<protein>
    <submittedName>
        <fullName evidence="1">Uncharacterized protein</fullName>
    </submittedName>
</protein>
<dbReference type="EMBL" id="GBRH01283430">
    <property type="protein sequence ID" value="JAD14465.1"/>
    <property type="molecule type" value="Transcribed_RNA"/>
</dbReference>
<proteinExistence type="predicted"/>
<evidence type="ECO:0000313" key="1">
    <source>
        <dbReference type="EMBL" id="JAD14465.1"/>
    </source>
</evidence>
<organism evidence="1">
    <name type="scientific">Arundo donax</name>
    <name type="common">Giant reed</name>
    <name type="synonym">Donax arundinaceus</name>
    <dbReference type="NCBI Taxonomy" id="35708"/>
    <lineage>
        <taxon>Eukaryota</taxon>
        <taxon>Viridiplantae</taxon>
        <taxon>Streptophyta</taxon>
        <taxon>Embryophyta</taxon>
        <taxon>Tracheophyta</taxon>
        <taxon>Spermatophyta</taxon>
        <taxon>Magnoliopsida</taxon>
        <taxon>Liliopsida</taxon>
        <taxon>Poales</taxon>
        <taxon>Poaceae</taxon>
        <taxon>PACMAD clade</taxon>
        <taxon>Arundinoideae</taxon>
        <taxon>Arundineae</taxon>
        <taxon>Arundo</taxon>
    </lineage>
</organism>
<accession>A0A0A8XPJ7</accession>
<reference evidence="1" key="2">
    <citation type="journal article" date="2015" name="Data Brief">
        <title>Shoot transcriptome of the giant reed, Arundo donax.</title>
        <authorList>
            <person name="Barrero R.A."/>
            <person name="Guerrero F.D."/>
            <person name="Moolhuijzen P."/>
            <person name="Goolsby J.A."/>
            <person name="Tidwell J."/>
            <person name="Bellgard S.E."/>
            <person name="Bellgard M.I."/>
        </authorList>
    </citation>
    <scope>NUCLEOTIDE SEQUENCE</scope>
    <source>
        <tissue evidence="1">Shoot tissue taken approximately 20 cm above the soil surface</tissue>
    </source>
</reference>
<reference evidence="1" key="1">
    <citation type="submission" date="2014-09" db="EMBL/GenBank/DDBJ databases">
        <authorList>
            <person name="Magalhaes I.L.F."/>
            <person name="Oliveira U."/>
            <person name="Santos F.R."/>
            <person name="Vidigal T.H.D.A."/>
            <person name="Brescovit A.D."/>
            <person name="Santos A.J."/>
        </authorList>
    </citation>
    <scope>NUCLEOTIDE SEQUENCE</scope>
    <source>
        <tissue evidence="1">Shoot tissue taken approximately 20 cm above the soil surface</tissue>
    </source>
</reference>